<organism evidence="3 4">
    <name type="scientific">Helianthus annuus</name>
    <name type="common">Common sunflower</name>
    <dbReference type="NCBI Taxonomy" id="4232"/>
    <lineage>
        <taxon>Eukaryota</taxon>
        <taxon>Viridiplantae</taxon>
        <taxon>Streptophyta</taxon>
        <taxon>Embryophyta</taxon>
        <taxon>Tracheophyta</taxon>
        <taxon>Spermatophyta</taxon>
        <taxon>Magnoliopsida</taxon>
        <taxon>eudicotyledons</taxon>
        <taxon>Gunneridae</taxon>
        <taxon>Pentapetalae</taxon>
        <taxon>asterids</taxon>
        <taxon>campanulids</taxon>
        <taxon>Asterales</taxon>
        <taxon>Asteraceae</taxon>
        <taxon>Asteroideae</taxon>
        <taxon>Heliantheae alliance</taxon>
        <taxon>Heliantheae</taxon>
        <taxon>Helianthus</taxon>
    </lineage>
</organism>
<feature type="compositionally biased region" description="Polar residues" evidence="1">
    <location>
        <begin position="21"/>
        <end position="33"/>
    </location>
</feature>
<reference evidence="3" key="2">
    <citation type="submission" date="2017-02" db="EMBL/GenBank/DDBJ databases">
        <title>Sunflower complete genome.</title>
        <authorList>
            <person name="Langlade N."/>
            <person name="Munos S."/>
        </authorList>
    </citation>
    <scope>NUCLEOTIDE SEQUENCE [LARGE SCALE GENOMIC DNA]</scope>
    <source>
        <tissue evidence="3">Leaves</tissue>
    </source>
</reference>
<evidence type="ECO:0000256" key="1">
    <source>
        <dbReference type="SAM" id="MobiDB-lite"/>
    </source>
</evidence>
<keyword evidence="4" id="KW-1185">Reference proteome</keyword>
<dbReference type="InParanoid" id="A0A251VSD9"/>
<dbReference type="AlphaFoldDB" id="A0A251VSD9"/>
<evidence type="ECO:0000313" key="3">
    <source>
        <dbReference type="EMBL" id="OTG37651.1"/>
    </source>
</evidence>
<proteinExistence type="predicted"/>
<accession>A0A251VSD9</accession>
<feature type="compositionally biased region" description="Polar residues" evidence="1">
    <location>
        <begin position="1"/>
        <end position="10"/>
    </location>
</feature>
<evidence type="ECO:0000313" key="4">
    <source>
        <dbReference type="Proteomes" id="UP000215914"/>
    </source>
</evidence>
<reference evidence="2" key="3">
    <citation type="submission" date="2020-06" db="EMBL/GenBank/DDBJ databases">
        <title>Helianthus annuus Genome sequencing and assembly Release 2.</title>
        <authorList>
            <person name="Gouzy J."/>
            <person name="Langlade N."/>
            <person name="Munos S."/>
        </authorList>
    </citation>
    <scope>NUCLEOTIDE SEQUENCE</scope>
    <source>
        <tissue evidence="2">Leaves</tissue>
    </source>
</reference>
<dbReference type="Gramene" id="mRNA:HanXRQr2_Chr01g0032031">
    <property type="protein sequence ID" value="CDS:HanXRQr2_Chr01g0032031.1"/>
    <property type="gene ID" value="HanXRQr2_Chr01g0032031"/>
</dbReference>
<dbReference type="EMBL" id="MNCJ02000316">
    <property type="protein sequence ID" value="KAF5822876.1"/>
    <property type="molecule type" value="Genomic_DNA"/>
</dbReference>
<dbReference type="Proteomes" id="UP000215914">
    <property type="component" value="Chromosome 1"/>
</dbReference>
<name>A0A251VSD9_HELAN</name>
<reference evidence="2 4" key="1">
    <citation type="journal article" date="2017" name="Nature">
        <title>The sunflower genome provides insights into oil metabolism, flowering and Asterid evolution.</title>
        <authorList>
            <person name="Badouin H."/>
            <person name="Gouzy J."/>
            <person name="Grassa C.J."/>
            <person name="Murat F."/>
            <person name="Staton S.E."/>
            <person name="Cottret L."/>
            <person name="Lelandais-Briere C."/>
            <person name="Owens G.L."/>
            <person name="Carrere S."/>
            <person name="Mayjonade B."/>
            <person name="Legrand L."/>
            <person name="Gill N."/>
            <person name="Kane N.C."/>
            <person name="Bowers J.E."/>
            <person name="Hubner S."/>
            <person name="Bellec A."/>
            <person name="Berard A."/>
            <person name="Berges H."/>
            <person name="Blanchet N."/>
            <person name="Boniface M.C."/>
            <person name="Brunel D."/>
            <person name="Catrice O."/>
            <person name="Chaidir N."/>
            <person name="Claudel C."/>
            <person name="Donnadieu C."/>
            <person name="Faraut T."/>
            <person name="Fievet G."/>
            <person name="Helmstetter N."/>
            <person name="King M."/>
            <person name="Knapp S.J."/>
            <person name="Lai Z."/>
            <person name="Le Paslier M.C."/>
            <person name="Lippi Y."/>
            <person name="Lorenzon L."/>
            <person name="Mandel J.R."/>
            <person name="Marage G."/>
            <person name="Marchand G."/>
            <person name="Marquand E."/>
            <person name="Bret-Mestries E."/>
            <person name="Morien E."/>
            <person name="Nambeesan S."/>
            <person name="Nguyen T."/>
            <person name="Pegot-Espagnet P."/>
            <person name="Pouilly N."/>
            <person name="Raftis F."/>
            <person name="Sallet E."/>
            <person name="Schiex T."/>
            <person name="Thomas J."/>
            <person name="Vandecasteele C."/>
            <person name="Vares D."/>
            <person name="Vear F."/>
            <person name="Vautrin S."/>
            <person name="Crespi M."/>
            <person name="Mangin B."/>
            <person name="Burke J.M."/>
            <person name="Salse J."/>
            <person name="Munos S."/>
            <person name="Vincourt P."/>
            <person name="Rieseberg L.H."/>
            <person name="Langlade N.B."/>
        </authorList>
    </citation>
    <scope>NUCLEOTIDE SEQUENCE [LARGE SCALE GENOMIC DNA]</scope>
    <source>
        <strain evidence="4">cv. SF193</strain>
        <tissue evidence="2">Leaves</tissue>
    </source>
</reference>
<sequence>MIMEATTNIPLTKARKLHGVQSPSSKPNSGTTDQMIVKMSIHKENWLIGKTTKA</sequence>
<feature type="region of interest" description="Disordered" evidence="1">
    <location>
        <begin position="1"/>
        <end position="33"/>
    </location>
</feature>
<gene>
    <name evidence="3" type="ORF">HannXRQ_Chr01g0021141</name>
    <name evidence="2" type="ORF">HanXRQr2_Chr01g0032031</name>
</gene>
<protein>
    <submittedName>
        <fullName evidence="3">Uncharacterized protein</fullName>
    </submittedName>
</protein>
<dbReference type="EMBL" id="CM007890">
    <property type="protein sequence ID" value="OTG37651.1"/>
    <property type="molecule type" value="Genomic_DNA"/>
</dbReference>
<evidence type="ECO:0000313" key="2">
    <source>
        <dbReference type="EMBL" id="KAF5822876.1"/>
    </source>
</evidence>